<dbReference type="Pfam" id="PF21305">
    <property type="entry name" value="type_II_gspD_N0"/>
    <property type="match status" value="1"/>
</dbReference>
<protein>
    <recommendedName>
        <fullName evidence="11">NolW-like domain-containing protein</fullName>
    </recommendedName>
</protein>
<dbReference type="InterPro" id="IPR038591">
    <property type="entry name" value="NolW-like_sf"/>
</dbReference>
<dbReference type="PRINTS" id="PR01032">
    <property type="entry name" value="PHAGEIV"/>
</dbReference>
<name>A0ABS7WYG8_9GAMM</name>
<comment type="subcellular location">
    <subcellularLocation>
        <location evidence="1">Membrane</location>
    </subcellularLocation>
</comment>
<dbReference type="InterPro" id="IPR004845">
    <property type="entry name" value="T2SS_GspD_CS"/>
</dbReference>
<evidence type="ECO:0000256" key="3">
    <source>
        <dbReference type="ARBA" id="ARBA00022729"/>
    </source>
</evidence>
<sequence length="419" mass="44033">MCRSLASRSVVGVVLALLSAMAYAVPIEMQDASVRDFVRWYSEKTHTALALDPSVDGTLTVYAPDVADDELPAFFRGVLEAHGYQIVPGEPPTVTPTAPGEFTQALDTGPRTPQTTTILRFDHLRAADVTPLVDAFLNRRTAAAQGNAASQVLPAANALLVNGDEKRIQALQRLLPRIDVTRPQVLIRAILFETNDGDTFDLGVALGRARSGAGLAGGVNTNNLGSSLSTPGGSFGIFDGNVLALAVNALERNSQAKVLSTPQILTLSGKAGRISVGQNVPFVTGRVTGQAASVENPFQTIERRDVGVSLAVTPVVTGAGLVIMDVQTQADSLSDSLEASDIITNQRSITTTVQIRSGQTVLLGGLVSDETSQQTSGVPGLSSLPLIGRLFENTSTSAQHRKLYVLLQATVLPTLEATS</sequence>
<keyword evidence="10" id="KW-1185">Reference proteome</keyword>
<organism evidence="9 10">
    <name type="scientific">Modicisalibacter tunisiensis</name>
    <dbReference type="NCBI Taxonomy" id="390637"/>
    <lineage>
        <taxon>Bacteria</taxon>
        <taxon>Pseudomonadati</taxon>
        <taxon>Pseudomonadota</taxon>
        <taxon>Gammaproteobacteria</taxon>
        <taxon>Oceanospirillales</taxon>
        <taxon>Halomonadaceae</taxon>
        <taxon>Modicisalibacter</taxon>
    </lineage>
</organism>
<evidence type="ECO:0000256" key="1">
    <source>
        <dbReference type="ARBA" id="ARBA00004370"/>
    </source>
</evidence>
<evidence type="ECO:0000256" key="6">
    <source>
        <dbReference type="SAM" id="SignalP"/>
    </source>
</evidence>
<keyword evidence="2" id="KW-0812">Transmembrane</keyword>
<dbReference type="InterPro" id="IPR004846">
    <property type="entry name" value="T2SS/T3SS_dom"/>
</dbReference>
<feature type="signal peptide" evidence="6">
    <location>
        <begin position="1"/>
        <end position="24"/>
    </location>
</feature>
<dbReference type="PANTHER" id="PTHR30332:SF24">
    <property type="entry name" value="SECRETIN GSPD-RELATED"/>
    <property type="match status" value="1"/>
</dbReference>
<dbReference type="InterPro" id="IPR049371">
    <property type="entry name" value="GspD-like_N0"/>
</dbReference>
<proteinExistence type="inferred from homology"/>
<dbReference type="InterPro" id="IPR050810">
    <property type="entry name" value="Bact_Secretion_Sys_Channel"/>
</dbReference>
<evidence type="ECO:0000256" key="2">
    <source>
        <dbReference type="ARBA" id="ARBA00022692"/>
    </source>
</evidence>
<feature type="domain" description="GspD-like N0" evidence="8">
    <location>
        <begin position="28"/>
        <end position="89"/>
    </location>
</feature>
<dbReference type="InterPro" id="IPR001775">
    <property type="entry name" value="GspD/PilQ"/>
</dbReference>
<dbReference type="RefSeq" id="WP_263478948.1">
    <property type="nucleotide sequence ID" value="NZ_JAGXFD010000001.1"/>
</dbReference>
<dbReference type="PANTHER" id="PTHR30332">
    <property type="entry name" value="PROBABLE GENERAL SECRETION PATHWAY PROTEIN D"/>
    <property type="match status" value="1"/>
</dbReference>
<dbReference type="PRINTS" id="PR00811">
    <property type="entry name" value="BCTERIALGSPD"/>
</dbReference>
<evidence type="ECO:0000259" key="8">
    <source>
        <dbReference type="Pfam" id="PF21305"/>
    </source>
</evidence>
<evidence type="ECO:0000313" key="10">
    <source>
        <dbReference type="Proteomes" id="UP001319883"/>
    </source>
</evidence>
<keyword evidence="4" id="KW-0472">Membrane</keyword>
<gene>
    <name evidence="9" type="ORF">KGQ91_08270</name>
</gene>
<feature type="chain" id="PRO_5046308637" description="NolW-like domain-containing protein" evidence="6">
    <location>
        <begin position="25"/>
        <end position="419"/>
    </location>
</feature>
<dbReference type="Proteomes" id="UP001319883">
    <property type="component" value="Unassembled WGS sequence"/>
</dbReference>
<dbReference type="Gene3D" id="3.30.1370.120">
    <property type="match status" value="1"/>
</dbReference>
<evidence type="ECO:0000313" key="9">
    <source>
        <dbReference type="EMBL" id="MBZ9567676.1"/>
    </source>
</evidence>
<reference evidence="9 10" key="1">
    <citation type="submission" date="2021-05" db="EMBL/GenBank/DDBJ databases">
        <title>Petroleum and Energy Research Collection (APPE): ex situ preservation of microbial diversity associated with the oil industry and exploitation of its biotechnological potential.</title>
        <authorList>
            <person name="Paixao C.T.M."/>
            <person name="Gomes M.B."/>
            <person name="Oliveira V.M."/>
        </authorList>
    </citation>
    <scope>NUCLEOTIDE SEQUENCE [LARGE SCALE GENOMIC DNA]</scope>
    <source>
        <strain evidence="9 10">LIT2</strain>
    </source>
</reference>
<evidence type="ECO:0000259" key="7">
    <source>
        <dbReference type="Pfam" id="PF00263"/>
    </source>
</evidence>
<comment type="caution">
    <text evidence="9">The sequence shown here is derived from an EMBL/GenBank/DDBJ whole genome shotgun (WGS) entry which is preliminary data.</text>
</comment>
<evidence type="ECO:0000256" key="4">
    <source>
        <dbReference type="ARBA" id="ARBA00023136"/>
    </source>
</evidence>
<evidence type="ECO:0008006" key="11">
    <source>
        <dbReference type="Google" id="ProtNLM"/>
    </source>
</evidence>
<comment type="similarity">
    <text evidence="5">Belongs to the bacterial secretin family.</text>
</comment>
<dbReference type="PROSITE" id="PS00875">
    <property type="entry name" value="T2SP_D"/>
    <property type="match status" value="1"/>
</dbReference>
<keyword evidence="3 6" id="KW-0732">Signal</keyword>
<evidence type="ECO:0000256" key="5">
    <source>
        <dbReference type="RuleBase" id="RU004003"/>
    </source>
</evidence>
<dbReference type="EMBL" id="JAGXFD010000001">
    <property type="protein sequence ID" value="MBZ9567676.1"/>
    <property type="molecule type" value="Genomic_DNA"/>
</dbReference>
<feature type="domain" description="Type II/III secretion system secretin-like" evidence="7">
    <location>
        <begin position="249"/>
        <end position="412"/>
    </location>
</feature>
<accession>A0ABS7WYG8</accession>
<dbReference type="Pfam" id="PF00263">
    <property type="entry name" value="Secretin"/>
    <property type="match status" value="1"/>
</dbReference>